<reference evidence="2" key="1">
    <citation type="submission" date="2022-11" db="UniProtKB">
        <authorList>
            <consortium name="WormBaseParasite"/>
        </authorList>
    </citation>
    <scope>IDENTIFICATION</scope>
</reference>
<evidence type="ECO:0000313" key="1">
    <source>
        <dbReference type="Proteomes" id="UP000887576"/>
    </source>
</evidence>
<name>A0AC34Q3R7_9BILA</name>
<dbReference type="Proteomes" id="UP000887576">
    <property type="component" value="Unplaced"/>
</dbReference>
<organism evidence="1 2">
    <name type="scientific">Panagrolaimus sp. JU765</name>
    <dbReference type="NCBI Taxonomy" id="591449"/>
    <lineage>
        <taxon>Eukaryota</taxon>
        <taxon>Metazoa</taxon>
        <taxon>Ecdysozoa</taxon>
        <taxon>Nematoda</taxon>
        <taxon>Chromadorea</taxon>
        <taxon>Rhabditida</taxon>
        <taxon>Tylenchina</taxon>
        <taxon>Panagrolaimomorpha</taxon>
        <taxon>Panagrolaimoidea</taxon>
        <taxon>Panagrolaimidae</taxon>
        <taxon>Panagrolaimus</taxon>
    </lineage>
</organism>
<protein>
    <submittedName>
        <fullName evidence="2">Uncharacterized protein</fullName>
    </submittedName>
</protein>
<evidence type="ECO:0000313" key="2">
    <source>
        <dbReference type="WBParaSite" id="JU765_v2.g12601.t1"/>
    </source>
</evidence>
<sequence length="154" mass="18180">MDDFVIVAERIYNLTIRTMDCLKLFDDNVLVDLSCNFLGMDVLEATTKLLTKLKYFKIFGRHSRGFFYELEKFERMVKAISKMPKLESSSLYYFDIPAGWEKVVYNQQFGKSYRTFQIIIDENYNRITKNESDFNILNEKSGFKACIDIINEIP</sequence>
<dbReference type="WBParaSite" id="JU765_v2.g12601.t1">
    <property type="protein sequence ID" value="JU765_v2.g12601.t1"/>
    <property type="gene ID" value="JU765_v2.g12601"/>
</dbReference>
<proteinExistence type="predicted"/>
<accession>A0AC34Q3R7</accession>